<keyword evidence="4" id="KW-1185">Reference proteome</keyword>
<evidence type="ECO:0000313" key="4">
    <source>
        <dbReference type="Proteomes" id="UP000323505"/>
    </source>
</evidence>
<dbReference type="GO" id="GO:0004806">
    <property type="term" value="F:triacylglycerol lipase activity"/>
    <property type="evidence" value="ECO:0007669"/>
    <property type="project" value="TreeGrafter"/>
</dbReference>
<keyword evidence="3" id="KW-0378">Hydrolase</keyword>
<dbReference type="Pfam" id="PF00561">
    <property type="entry name" value="Abhydrolase_1"/>
    <property type="match status" value="1"/>
</dbReference>
<feature type="region of interest" description="Disordered" evidence="1">
    <location>
        <begin position="164"/>
        <end position="198"/>
    </location>
</feature>
<dbReference type="InterPro" id="IPR000073">
    <property type="entry name" value="AB_hydrolase_1"/>
</dbReference>
<dbReference type="GO" id="GO:0046503">
    <property type="term" value="P:glycerolipid catabolic process"/>
    <property type="evidence" value="ECO:0007669"/>
    <property type="project" value="TreeGrafter"/>
</dbReference>
<sequence>MEVRTLDVPGASLHYEVRGSGPVALLICGGIYDAAAYAGLAGQLADRYTVVTYDRRGNSRSPLTGPPVPQRIEEHADDASRLLAEVSPHAPAYVFGNSSGAQIGLALAERHPEQVRVLVAHEPPLLSLLPDAAHWESVMADVERAYADGGAGAAMGLFGAAMGMGGGEDSGDEDSGGEDSGDQDSGGSGGGAEPPSPEMQEMFARLEKNTDFFIGYEVPPFGRWTPDVDGLRGSSVPIVLVAGEESAGEPPHRSAYALAERLGTPVETYPGGHGGFGMSADEFATRLDAAFSGS</sequence>
<dbReference type="Gene3D" id="3.40.50.1820">
    <property type="entry name" value="alpha/beta hydrolase"/>
    <property type="match status" value="1"/>
</dbReference>
<organism evidence="3 4">
    <name type="scientific">Actinomadura decatromicini</name>
    <dbReference type="NCBI Taxonomy" id="2604572"/>
    <lineage>
        <taxon>Bacteria</taxon>
        <taxon>Bacillati</taxon>
        <taxon>Actinomycetota</taxon>
        <taxon>Actinomycetes</taxon>
        <taxon>Streptosporangiales</taxon>
        <taxon>Thermomonosporaceae</taxon>
        <taxon>Actinomadura</taxon>
    </lineage>
</organism>
<feature type="domain" description="AB hydrolase-1" evidence="2">
    <location>
        <begin position="24"/>
        <end position="157"/>
    </location>
</feature>
<reference evidence="3 4" key="1">
    <citation type="submission" date="2019-08" db="EMBL/GenBank/DDBJ databases">
        <title>Actinomadura sp. nov. CYP1-5 isolated from mountain soil.</title>
        <authorList>
            <person name="Songsumanus A."/>
            <person name="Kuncharoen N."/>
            <person name="Kudo T."/>
            <person name="Yuki M."/>
            <person name="Igarashi Y."/>
            <person name="Tanasupawat S."/>
        </authorList>
    </citation>
    <scope>NUCLEOTIDE SEQUENCE [LARGE SCALE GENOMIC DNA]</scope>
    <source>
        <strain evidence="3 4">CYP1-5</strain>
    </source>
</reference>
<comment type="caution">
    <text evidence="3">The sequence shown here is derived from an EMBL/GenBank/DDBJ whole genome shotgun (WGS) entry which is preliminary data.</text>
</comment>
<evidence type="ECO:0000313" key="3">
    <source>
        <dbReference type="EMBL" id="TYK43809.1"/>
    </source>
</evidence>
<feature type="compositionally biased region" description="Acidic residues" evidence="1">
    <location>
        <begin position="169"/>
        <end position="182"/>
    </location>
</feature>
<dbReference type="InterPro" id="IPR029058">
    <property type="entry name" value="AB_hydrolase_fold"/>
</dbReference>
<dbReference type="AlphaFoldDB" id="A0A5D3F6W3"/>
<proteinExistence type="predicted"/>
<evidence type="ECO:0000259" key="2">
    <source>
        <dbReference type="Pfam" id="PF00561"/>
    </source>
</evidence>
<protein>
    <submittedName>
        <fullName evidence="3">Alpha/beta hydrolase</fullName>
    </submittedName>
</protein>
<dbReference type="PANTHER" id="PTHR43433">
    <property type="entry name" value="HYDROLASE, ALPHA/BETA FOLD FAMILY PROTEIN"/>
    <property type="match status" value="1"/>
</dbReference>
<evidence type="ECO:0000256" key="1">
    <source>
        <dbReference type="SAM" id="MobiDB-lite"/>
    </source>
</evidence>
<accession>A0A5D3F6W3</accession>
<dbReference type="EMBL" id="VSRQ01000010">
    <property type="protein sequence ID" value="TYK43809.1"/>
    <property type="molecule type" value="Genomic_DNA"/>
</dbReference>
<gene>
    <name evidence="3" type="ORF">FXF68_37385</name>
</gene>
<dbReference type="RefSeq" id="WP_148767540.1">
    <property type="nucleotide sequence ID" value="NZ_VSRQ01000010.1"/>
</dbReference>
<dbReference type="SUPFAM" id="SSF53474">
    <property type="entry name" value="alpha/beta-Hydrolases"/>
    <property type="match status" value="1"/>
</dbReference>
<dbReference type="InterPro" id="IPR050471">
    <property type="entry name" value="AB_hydrolase"/>
</dbReference>
<dbReference type="Proteomes" id="UP000323505">
    <property type="component" value="Unassembled WGS sequence"/>
</dbReference>
<dbReference type="PANTHER" id="PTHR43433:SF5">
    <property type="entry name" value="AB HYDROLASE-1 DOMAIN-CONTAINING PROTEIN"/>
    <property type="match status" value="1"/>
</dbReference>
<name>A0A5D3F6W3_9ACTN</name>